<protein>
    <submittedName>
        <fullName evidence="3">Acetyl-CoA carboxylase</fullName>
    </submittedName>
</protein>
<proteinExistence type="predicted"/>
<dbReference type="GO" id="GO:0016740">
    <property type="term" value="F:transferase activity"/>
    <property type="evidence" value="ECO:0007669"/>
    <property type="project" value="UniProtKB-KW"/>
</dbReference>
<dbReference type="GO" id="GO:0006633">
    <property type="term" value="P:fatty acid biosynthetic process"/>
    <property type="evidence" value="ECO:0007669"/>
    <property type="project" value="InterPro"/>
</dbReference>
<evidence type="ECO:0000256" key="1">
    <source>
        <dbReference type="ARBA" id="ARBA00022679"/>
    </source>
</evidence>
<feature type="non-terminal residue" evidence="3">
    <location>
        <position position="147"/>
    </location>
</feature>
<gene>
    <name evidence="3" type="ORF">G3I53_21695</name>
</gene>
<dbReference type="SUPFAM" id="SSF52096">
    <property type="entry name" value="ClpP/crotonase"/>
    <property type="match status" value="1"/>
</dbReference>
<dbReference type="GO" id="GO:0009317">
    <property type="term" value="C:acetyl-CoA carboxylase complex"/>
    <property type="evidence" value="ECO:0007669"/>
    <property type="project" value="InterPro"/>
</dbReference>
<dbReference type="InterPro" id="IPR029045">
    <property type="entry name" value="ClpP/crotonase-like_dom_sf"/>
</dbReference>
<dbReference type="InterPro" id="IPR000438">
    <property type="entry name" value="Acetyl_CoA_COase_Trfase_b_su"/>
</dbReference>
<organism evidence="3">
    <name type="scientific">Streptomyces sp. SID14436</name>
    <dbReference type="NCBI Taxonomy" id="2706070"/>
    <lineage>
        <taxon>Bacteria</taxon>
        <taxon>Bacillati</taxon>
        <taxon>Actinomycetota</taxon>
        <taxon>Actinomycetes</taxon>
        <taxon>Kitasatosporales</taxon>
        <taxon>Streptomycetaceae</taxon>
        <taxon>Streptomyces</taxon>
    </lineage>
</organism>
<dbReference type="GO" id="GO:2001295">
    <property type="term" value="P:malonyl-CoA biosynthetic process"/>
    <property type="evidence" value="ECO:0007669"/>
    <property type="project" value="TreeGrafter"/>
</dbReference>
<sequence length="147" mass="15084">MPDRLPARAAIALLTDDFTELPAPAGGSAPDGPLGWPGYGAALARAAGRTGEQESVVCGTARVAGTPAVLIAFEFGFLGGSLGERTGDLLVAAYAHAREHRLPVVSLVATGGSRMQEGMLALTQLQRVARASALTRRAGLPQIAVLR</sequence>
<dbReference type="InterPro" id="IPR034733">
    <property type="entry name" value="AcCoA_carboxyl_beta"/>
</dbReference>
<dbReference type="EMBL" id="JAAGMD010000613">
    <property type="protein sequence ID" value="NEA88575.1"/>
    <property type="molecule type" value="Genomic_DNA"/>
</dbReference>
<evidence type="ECO:0000313" key="3">
    <source>
        <dbReference type="EMBL" id="NEA88575.1"/>
    </source>
</evidence>
<keyword evidence="1" id="KW-0808">Transferase</keyword>
<dbReference type="PANTHER" id="PTHR42995:SF5">
    <property type="entry name" value="ACETYL-COENZYME A CARBOXYLASE CARBOXYL TRANSFERASE SUBUNIT BETA, CHLOROPLASTIC"/>
    <property type="match status" value="1"/>
</dbReference>
<evidence type="ECO:0000259" key="2">
    <source>
        <dbReference type="PROSITE" id="PS50980"/>
    </source>
</evidence>
<dbReference type="PRINTS" id="PR01070">
    <property type="entry name" value="ACCCTRFRASEB"/>
</dbReference>
<accession>A0A6G3QYZ8</accession>
<dbReference type="InterPro" id="IPR011762">
    <property type="entry name" value="COA_CT_N"/>
</dbReference>
<comment type="caution">
    <text evidence="3">The sequence shown here is derived from an EMBL/GenBank/DDBJ whole genome shotgun (WGS) entry which is preliminary data.</text>
</comment>
<dbReference type="Pfam" id="PF01039">
    <property type="entry name" value="Carboxyl_trans"/>
    <property type="match status" value="1"/>
</dbReference>
<dbReference type="Gene3D" id="3.90.226.10">
    <property type="entry name" value="2-enoyl-CoA Hydratase, Chain A, domain 1"/>
    <property type="match status" value="1"/>
</dbReference>
<dbReference type="AlphaFoldDB" id="A0A6G3QYZ8"/>
<reference evidence="3" key="1">
    <citation type="submission" date="2020-01" db="EMBL/GenBank/DDBJ databases">
        <title>Insect and environment-associated Actinomycetes.</title>
        <authorList>
            <person name="Currrie C."/>
            <person name="Chevrette M."/>
            <person name="Carlson C."/>
            <person name="Stubbendieck R."/>
            <person name="Wendt-Pienkowski E."/>
        </authorList>
    </citation>
    <scope>NUCLEOTIDE SEQUENCE</scope>
    <source>
        <strain evidence="3">SID14436</strain>
    </source>
</reference>
<name>A0A6G3QYZ8_9ACTN</name>
<dbReference type="PANTHER" id="PTHR42995">
    <property type="entry name" value="ACETYL-COENZYME A CARBOXYLASE CARBOXYL TRANSFERASE SUBUNIT BETA, CHLOROPLASTIC"/>
    <property type="match status" value="1"/>
</dbReference>
<dbReference type="GO" id="GO:0003989">
    <property type="term" value="F:acetyl-CoA carboxylase activity"/>
    <property type="evidence" value="ECO:0007669"/>
    <property type="project" value="InterPro"/>
</dbReference>
<dbReference type="PROSITE" id="PS50980">
    <property type="entry name" value="COA_CT_NTER"/>
    <property type="match status" value="1"/>
</dbReference>
<feature type="domain" description="CoA carboxyltransferase N-terminal" evidence="2">
    <location>
        <begin position="1"/>
        <end position="147"/>
    </location>
</feature>
<dbReference type="RefSeq" id="WP_343240664.1">
    <property type="nucleotide sequence ID" value="NZ_JAAGMD010000613.1"/>
</dbReference>